<dbReference type="RefSeq" id="XP_005104717.1">
    <property type="nucleotide sequence ID" value="XM_005104660.3"/>
</dbReference>
<dbReference type="InterPro" id="IPR016130">
    <property type="entry name" value="Tyr_Pase_AS"/>
</dbReference>
<dbReference type="PROSITE" id="PS50054">
    <property type="entry name" value="TYR_PHOSPHATASE_DUAL"/>
    <property type="match status" value="1"/>
</dbReference>
<evidence type="ECO:0000313" key="9">
    <source>
        <dbReference type="RefSeq" id="XP_005104717.1"/>
    </source>
</evidence>
<evidence type="ECO:0000259" key="7">
    <source>
        <dbReference type="PROSITE" id="PS50056"/>
    </source>
</evidence>
<proteinExistence type="inferred from homology"/>
<dbReference type="Proteomes" id="UP000694888">
    <property type="component" value="Unplaced"/>
</dbReference>
<dbReference type="CDD" id="cd14498">
    <property type="entry name" value="DSP"/>
    <property type="match status" value="1"/>
</dbReference>
<evidence type="ECO:0000256" key="3">
    <source>
        <dbReference type="ARBA" id="ARBA00022801"/>
    </source>
</evidence>
<protein>
    <recommendedName>
        <fullName evidence="2">protein-tyrosine-phosphatase</fullName>
        <ecNumber evidence="2">3.1.3.48</ecNumber>
    </recommendedName>
</protein>
<comment type="similarity">
    <text evidence="1">Belongs to the protein-tyrosine phosphatase family. Non-receptor class dual specificity subfamily.</text>
</comment>
<keyword evidence="8" id="KW-1185">Reference proteome</keyword>
<dbReference type="GeneID" id="101855740"/>
<sequence>MKPFERVISIMETSDFIIEGLYLGPISSAKNEKDLRSKNITHVLSLLQKPLHEAVRRNRTFKNLPAIDIEGCNLLPLLSECFAFIDQARENHTGVLVHCQKGMSRSATVVIAYLMYKFNLSLRAAREKVRSCRPIICPNAGFEQQLLRFEAMKSKIIGGQNLAPGAGQMRKLNKKEKKVTDHGAEAEEKEEKEEEQESLRVMAEEASELQKPVQEEAESVYKCRKCRAMLFHKKDLTCHNEGDGEAAFDWRSKIPASQRPESSNHEHVPECKISLFVEVLPWMENVSSDSGKLHCPKCFCKIGSYVWHGEKCPCGAWVTPAFHIDSKKVDNFPSQYVLPLMNKAECSDFSSVDEAKCPDFSPANDSECRDVSSVDKARCRNFSSVDNAQYPDLSLVDNAQCPNFSTMDTAQGSDSTLDITTPSFQHPETGLCTAPGSDVRQT</sequence>
<feature type="domain" description="Tyrosine-protein phosphatase" evidence="6">
    <location>
        <begin position="12"/>
        <end position="155"/>
    </location>
</feature>
<gene>
    <name evidence="9" type="primary">LOC101855740</name>
</gene>
<accession>A0ABM0JYT0</accession>
<dbReference type="InterPro" id="IPR029021">
    <property type="entry name" value="Prot-tyrosine_phosphatase-like"/>
</dbReference>
<dbReference type="SMART" id="SM00195">
    <property type="entry name" value="DSPc"/>
    <property type="match status" value="1"/>
</dbReference>
<dbReference type="PROSITE" id="PS50056">
    <property type="entry name" value="TYR_PHOSPHATASE_2"/>
    <property type="match status" value="1"/>
</dbReference>
<evidence type="ECO:0000256" key="1">
    <source>
        <dbReference type="ARBA" id="ARBA00008601"/>
    </source>
</evidence>
<dbReference type="SUPFAM" id="SSF52799">
    <property type="entry name" value="(Phosphotyrosine protein) phosphatases II"/>
    <property type="match status" value="1"/>
</dbReference>
<evidence type="ECO:0000259" key="6">
    <source>
        <dbReference type="PROSITE" id="PS50054"/>
    </source>
</evidence>
<feature type="domain" description="Tyrosine specific protein phosphatases" evidence="7">
    <location>
        <begin position="75"/>
        <end position="134"/>
    </location>
</feature>
<dbReference type="PANTHER" id="PTHR45848:SF4">
    <property type="entry name" value="DUAL SPECIFICITY PROTEIN PHOSPHATASE 12"/>
    <property type="match status" value="1"/>
</dbReference>
<dbReference type="PANTHER" id="PTHR45848">
    <property type="entry name" value="DUAL SPECIFICITY PROTEIN PHOSPHATASE 12 FAMILY MEMBER"/>
    <property type="match status" value="1"/>
</dbReference>
<evidence type="ECO:0000256" key="5">
    <source>
        <dbReference type="SAM" id="MobiDB-lite"/>
    </source>
</evidence>
<keyword evidence="3" id="KW-0378">Hydrolase</keyword>
<evidence type="ECO:0000313" key="8">
    <source>
        <dbReference type="Proteomes" id="UP000694888"/>
    </source>
</evidence>
<name>A0ABM0JYT0_APLCA</name>
<dbReference type="InterPro" id="IPR000387">
    <property type="entry name" value="Tyr_Pase_dom"/>
</dbReference>
<dbReference type="PROSITE" id="PS00383">
    <property type="entry name" value="TYR_PHOSPHATASE_1"/>
    <property type="match status" value="1"/>
</dbReference>
<feature type="compositionally biased region" description="Acidic residues" evidence="5">
    <location>
        <begin position="187"/>
        <end position="196"/>
    </location>
</feature>
<feature type="region of interest" description="Disordered" evidence="5">
    <location>
        <begin position="412"/>
        <end position="442"/>
    </location>
</feature>
<evidence type="ECO:0000256" key="4">
    <source>
        <dbReference type="ARBA" id="ARBA00022912"/>
    </source>
</evidence>
<keyword evidence="4" id="KW-0904">Protein phosphatase</keyword>
<reference evidence="9" key="1">
    <citation type="submission" date="2025-08" db="UniProtKB">
        <authorList>
            <consortium name="RefSeq"/>
        </authorList>
    </citation>
    <scope>IDENTIFICATION</scope>
</reference>
<feature type="compositionally biased region" description="Polar residues" evidence="5">
    <location>
        <begin position="412"/>
        <end position="426"/>
    </location>
</feature>
<organism evidence="8 9">
    <name type="scientific">Aplysia californica</name>
    <name type="common">California sea hare</name>
    <dbReference type="NCBI Taxonomy" id="6500"/>
    <lineage>
        <taxon>Eukaryota</taxon>
        <taxon>Metazoa</taxon>
        <taxon>Spiralia</taxon>
        <taxon>Lophotrochozoa</taxon>
        <taxon>Mollusca</taxon>
        <taxon>Gastropoda</taxon>
        <taxon>Heterobranchia</taxon>
        <taxon>Euthyneura</taxon>
        <taxon>Tectipleura</taxon>
        <taxon>Aplysiida</taxon>
        <taxon>Aplysioidea</taxon>
        <taxon>Aplysiidae</taxon>
        <taxon>Aplysia</taxon>
    </lineage>
</organism>
<feature type="region of interest" description="Disordered" evidence="5">
    <location>
        <begin position="167"/>
        <end position="197"/>
    </location>
</feature>
<dbReference type="Pfam" id="PF00782">
    <property type="entry name" value="DSPc"/>
    <property type="match status" value="1"/>
</dbReference>
<evidence type="ECO:0000256" key="2">
    <source>
        <dbReference type="ARBA" id="ARBA00013064"/>
    </source>
</evidence>
<dbReference type="InterPro" id="IPR020422">
    <property type="entry name" value="TYR_PHOSPHATASE_DUAL_dom"/>
</dbReference>
<dbReference type="Gene3D" id="3.90.190.10">
    <property type="entry name" value="Protein tyrosine phosphatase superfamily"/>
    <property type="match status" value="1"/>
</dbReference>
<dbReference type="EC" id="3.1.3.48" evidence="2"/>
<dbReference type="InterPro" id="IPR000340">
    <property type="entry name" value="Dual-sp_phosphatase_cat-dom"/>
</dbReference>